<dbReference type="Gene3D" id="1.10.530.10">
    <property type="match status" value="1"/>
</dbReference>
<evidence type="ECO:0000259" key="2">
    <source>
        <dbReference type="Pfam" id="PF01471"/>
    </source>
</evidence>
<organism evidence="4 5">
    <name type="scientific">Salipiger pallidus</name>
    <dbReference type="NCBI Taxonomy" id="1775170"/>
    <lineage>
        <taxon>Bacteria</taxon>
        <taxon>Pseudomonadati</taxon>
        <taxon>Pseudomonadota</taxon>
        <taxon>Alphaproteobacteria</taxon>
        <taxon>Rhodobacterales</taxon>
        <taxon>Roseobacteraceae</taxon>
        <taxon>Salipiger</taxon>
    </lineage>
</organism>
<reference evidence="4" key="2">
    <citation type="submission" date="2020-09" db="EMBL/GenBank/DDBJ databases">
        <authorList>
            <person name="Sun Q."/>
            <person name="Zhou Y."/>
        </authorList>
    </citation>
    <scope>NUCLEOTIDE SEQUENCE</scope>
    <source>
        <strain evidence="4">CGMCC 1.15762</strain>
    </source>
</reference>
<comment type="caution">
    <text evidence="4">The sequence shown here is derived from an EMBL/GenBank/DDBJ whole genome shotgun (WGS) entry which is preliminary data.</text>
</comment>
<dbReference type="SUPFAM" id="SSF47090">
    <property type="entry name" value="PGBD-like"/>
    <property type="match status" value="1"/>
</dbReference>
<sequence>MRAISCLAALLLPVSALAQEQACGGAFPDFVAGLKQEAVSQGHDPAQVEAFLAGVRQDPAVIEADRSQGIFQTPFIDFSRRLISQDRLDRGRALGQQWSGVFDRIQSDYGIAPGVLLAFWAFETDYGSFQGDFNTLNALVTLSHDCRRPELFRPQIFAALELYERGDFDPRTTTGAWAGEIGQVQMLPRDILENGVDGDGDGHVTLKTSAPDALMSGAKMLADLGWRYGEPWLQEVTLPEGMDWSLTGLETTMTVAEWERLGVSARNGALDDGRLEASILVPQGRGGPAFIAYPNFRVYFEWNQSFVYVTTAAYFATRLEGAPVYDAGTPQPGLSGPQMIRLQEALARRGYDVGEIDGILGSGTRSAVRDMQAQLGLPADGWPTPELLSLL</sequence>
<keyword evidence="1" id="KW-0732">Signal</keyword>
<evidence type="ECO:0000313" key="5">
    <source>
        <dbReference type="Proteomes" id="UP000617145"/>
    </source>
</evidence>
<dbReference type="AlphaFoldDB" id="A0A8J2ZIE4"/>
<feature type="signal peptide" evidence="1">
    <location>
        <begin position="1"/>
        <end position="18"/>
    </location>
</feature>
<dbReference type="InterPro" id="IPR036366">
    <property type="entry name" value="PGBDSf"/>
</dbReference>
<dbReference type="Pfam" id="PF01471">
    <property type="entry name" value="PG_binding_1"/>
    <property type="match status" value="1"/>
</dbReference>
<dbReference type="InterPro" id="IPR036365">
    <property type="entry name" value="PGBD-like_sf"/>
</dbReference>
<feature type="domain" description="Peptidoglycan binding-like" evidence="2">
    <location>
        <begin position="335"/>
        <end position="391"/>
    </location>
</feature>
<keyword evidence="5" id="KW-1185">Reference proteome</keyword>
<name>A0A8J2ZIE4_9RHOB</name>
<dbReference type="PANTHER" id="PTHR30163">
    <property type="entry name" value="MEMBRANE-BOUND LYTIC MUREIN TRANSGLYCOSYLASE B"/>
    <property type="match status" value="1"/>
</dbReference>
<dbReference type="Gene3D" id="1.10.101.10">
    <property type="entry name" value="PGBD-like superfamily/PGBD"/>
    <property type="match status" value="1"/>
</dbReference>
<dbReference type="Pfam" id="PF13406">
    <property type="entry name" value="SLT_2"/>
    <property type="match status" value="1"/>
</dbReference>
<evidence type="ECO:0000259" key="3">
    <source>
        <dbReference type="Pfam" id="PF13406"/>
    </source>
</evidence>
<evidence type="ECO:0000313" key="4">
    <source>
        <dbReference type="EMBL" id="GGG68102.1"/>
    </source>
</evidence>
<dbReference type="EMBL" id="BMJV01000002">
    <property type="protein sequence ID" value="GGG68102.1"/>
    <property type="molecule type" value="Genomic_DNA"/>
</dbReference>
<dbReference type="InterPro" id="IPR002477">
    <property type="entry name" value="Peptidoglycan-bd-like"/>
</dbReference>
<dbReference type="RefSeq" id="WP_188789514.1">
    <property type="nucleotide sequence ID" value="NZ_BMJV01000002.1"/>
</dbReference>
<dbReference type="GO" id="GO:0008933">
    <property type="term" value="F:peptidoglycan lytic transglycosylase activity"/>
    <property type="evidence" value="ECO:0007669"/>
    <property type="project" value="TreeGrafter"/>
</dbReference>
<accession>A0A8J2ZIE4</accession>
<feature type="domain" description="Transglycosylase SLT" evidence="3">
    <location>
        <begin position="27"/>
        <end position="316"/>
    </location>
</feature>
<dbReference type="NCBIfam" id="TIGR02283">
    <property type="entry name" value="MltB_2"/>
    <property type="match status" value="1"/>
</dbReference>
<dbReference type="InterPro" id="IPR023346">
    <property type="entry name" value="Lysozyme-like_dom_sf"/>
</dbReference>
<dbReference type="InterPro" id="IPR043426">
    <property type="entry name" value="MltB-like"/>
</dbReference>
<feature type="chain" id="PRO_5035150378" evidence="1">
    <location>
        <begin position="19"/>
        <end position="391"/>
    </location>
</feature>
<gene>
    <name evidence="4" type="primary">mltB</name>
    <name evidence="4" type="ORF">GCM10011415_14050</name>
</gene>
<dbReference type="InterPro" id="IPR031304">
    <property type="entry name" value="SLT_2"/>
</dbReference>
<reference evidence="4" key="1">
    <citation type="journal article" date="2014" name="Int. J. Syst. Evol. Microbiol.">
        <title>Complete genome sequence of Corynebacterium casei LMG S-19264T (=DSM 44701T), isolated from a smear-ripened cheese.</title>
        <authorList>
            <consortium name="US DOE Joint Genome Institute (JGI-PGF)"/>
            <person name="Walter F."/>
            <person name="Albersmeier A."/>
            <person name="Kalinowski J."/>
            <person name="Ruckert C."/>
        </authorList>
    </citation>
    <scope>NUCLEOTIDE SEQUENCE</scope>
    <source>
        <strain evidence="4">CGMCC 1.15762</strain>
    </source>
</reference>
<dbReference type="PANTHER" id="PTHR30163:SF8">
    <property type="entry name" value="LYTIC MUREIN TRANSGLYCOSYLASE"/>
    <property type="match status" value="1"/>
</dbReference>
<dbReference type="Gene3D" id="1.10.8.350">
    <property type="entry name" value="Bacterial muramidase"/>
    <property type="match status" value="1"/>
</dbReference>
<dbReference type="InterPro" id="IPR011970">
    <property type="entry name" value="MltB_2"/>
</dbReference>
<evidence type="ECO:0000256" key="1">
    <source>
        <dbReference type="SAM" id="SignalP"/>
    </source>
</evidence>
<dbReference type="GO" id="GO:0009253">
    <property type="term" value="P:peptidoglycan catabolic process"/>
    <property type="evidence" value="ECO:0007669"/>
    <property type="project" value="TreeGrafter"/>
</dbReference>
<proteinExistence type="predicted"/>
<dbReference type="SUPFAM" id="SSF53955">
    <property type="entry name" value="Lysozyme-like"/>
    <property type="match status" value="1"/>
</dbReference>
<protein>
    <submittedName>
        <fullName evidence="4">Lytic transglycosylase</fullName>
    </submittedName>
</protein>
<dbReference type="Proteomes" id="UP000617145">
    <property type="component" value="Unassembled WGS sequence"/>
</dbReference>